<reference evidence="1 2" key="1">
    <citation type="submission" date="2016-10" db="EMBL/GenBank/DDBJ databases">
        <authorList>
            <person name="de Groot N.N."/>
        </authorList>
    </citation>
    <scope>NUCLEOTIDE SEQUENCE [LARGE SCALE GENOMIC DNA]</scope>
    <source>
        <strain evidence="1 2">CGMCC 1.10959</strain>
    </source>
</reference>
<dbReference type="Proteomes" id="UP000182466">
    <property type="component" value="Unassembled WGS sequence"/>
</dbReference>
<organism evidence="1 2">
    <name type="scientific">Sedimentitalea nanhaiensis</name>
    <dbReference type="NCBI Taxonomy" id="999627"/>
    <lineage>
        <taxon>Bacteria</taxon>
        <taxon>Pseudomonadati</taxon>
        <taxon>Pseudomonadota</taxon>
        <taxon>Alphaproteobacteria</taxon>
        <taxon>Rhodobacterales</taxon>
        <taxon>Paracoccaceae</taxon>
        <taxon>Sedimentitalea</taxon>
    </lineage>
</organism>
<name>A0A1I6YDJ8_9RHOB</name>
<evidence type="ECO:0000313" key="1">
    <source>
        <dbReference type="EMBL" id="SFT48411.1"/>
    </source>
</evidence>
<evidence type="ECO:0008006" key="3">
    <source>
        <dbReference type="Google" id="ProtNLM"/>
    </source>
</evidence>
<proteinExistence type="predicted"/>
<dbReference type="eggNOG" id="ENOG5033AA4">
    <property type="taxonomic scope" value="Bacteria"/>
</dbReference>
<dbReference type="RefSeq" id="WP_051372204.1">
    <property type="nucleotide sequence ID" value="NZ_FPAW01000002.1"/>
</dbReference>
<accession>A0A1I6YDJ8</accession>
<evidence type="ECO:0000313" key="2">
    <source>
        <dbReference type="Proteomes" id="UP000182466"/>
    </source>
</evidence>
<dbReference type="OrthoDB" id="7869201at2"/>
<gene>
    <name evidence="1" type="ORF">SAMN05216236_102154</name>
</gene>
<dbReference type="EMBL" id="FPAW01000002">
    <property type="protein sequence ID" value="SFT48411.1"/>
    <property type="molecule type" value="Genomic_DNA"/>
</dbReference>
<keyword evidence="2" id="KW-1185">Reference proteome</keyword>
<dbReference type="AlphaFoldDB" id="A0A1I6YDJ8"/>
<dbReference type="STRING" id="999627.SAMN05216236_102154"/>
<sequence>MHETIDRASDMAKTWNSVAQMTVDTQCIVAMRLWGMSGTWSVPPGECDEMIREKAPAFTEALVAGVLTALNGRGPDRVMQAVIGPLSDRTIANRARLADRGPRCFGFGQQTE</sequence>
<protein>
    <recommendedName>
        <fullName evidence="3">Antifreeze protein</fullName>
    </recommendedName>
</protein>